<protein>
    <submittedName>
        <fullName evidence="1">Uncharacterized protein</fullName>
    </submittedName>
</protein>
<organism evidence="1 2">
    <name type="scientific">Vespula pensylvanica</name>
    <name type="common">Western yellow jacket</name>
    <name type="synonym">Wasp</name>
    <dbReference type="NCBI Taxonomy" id="30213"/>
    <lineage>
        <taxon>Eukaryota</taxon>
        <taxon>Metazoa</taxon>
        <taxon>Ecdysozoa</taxon>
        <taxon>Arthropoda</taxon>
        <taxon>Hexapoda</taxon>
        <taxon>Insecta</taxon>
        <taxon>Pterygota</taxon>
        <taxon>Neoptera</taxon>
        <taxon>Endopterygota</taxon>
        <taxon>Hymenoptera</taxon>
        <taxon>Apocrita</taxon>
        <taxon>Aculeata</taxon>
        <taxon>Vespoidea</taxon>
        <taxon>Vespidae</taxon>
        <taxon>Vespinae</taxon>
        <taxon>Vespula</taxon>
    </lineage>
</organism>
<sequence>MLEAVKVLNSKASVVDGGNLTFKFAQGKHDEAQTKRALRTAAATITATATATVAITTTTTTRTAATVCRCRGIVTTKTIRSKGEYTEISSKGKRGPGRKCKVNENTSSVPFEWYGGETLGESSYSAGHYCWVIIIITDDAGDNDNDDDDDDDDDARNYDVVNDDATLRACR</sequence>
<reference evidence="1" key="1">
    <citation type="journal article" date="2020" name="G3 (Bethesda)">
        <title>High-Quality Assemblies for Three Invasive Social Wasps from the &lt;i&gt;Vespula&lt;/i&gt; Genus.</title>
        <authorList>
            <person name="Harrop T.W.R."/>
            <person name="Guhlin J."/>
            <person name="McLaughlin G.M."/>
            <person name="Permina E."/>
            <person name="Stockwell P."/>
            <person name="Gilligan J."/>
            <person name="Le Lec M.F."/>
            <person name="Gruber M.A.M."/>
            <person name="Quinn O."/>
            <person name="Lovegrove M."/>
            <person name="Duncan E.J."/>
            <person name="Remnant E.J."/>
            <person name="Van Eeckhoven J."/>
            <person name="Graham B."/>
            <person name="Knapp R.A."/>
            <person name="Langford K.W."/>
            <person name="Kronenberg Z."/>
            <person name="Press M.O."/>
            <person name="Eacker S.M."/>
            <person name="Wilson-Rankin E.E."/>
            <person name="Purcell J."/>
            <person name="Lester P.J."/>
            <person name="Dearden P.K."/>
        </authorList>
    </citation>
    <scope>NUCLEOTIDE SEQUENCE</scope>
    <source>
        <strain evidence="1">Volc-1</strain>
    </source>
</reference>
<name>A0A834UH46_VESPE</name>
<comment type="caution">
    <text evidence="1">The sequence shown here is derived from an EMBL/GenBank/DDBJ whole genome shotgun (WGS) entry which is preliminary data.</text>
</comment>
<evidence type="ECO:0000313" key="1">
    <source>
        <dbReference type="EMBL" id="KAF7439431.1"/>
    </source>
</evidence>
<dbReference type="AlphaFoldDB" id="A0A834UH46"/>
<proteinExistence type="predicted"/>
<accession>A0A834UH46</accession>
<dbReference type="EMBL" id="JACSDY010000001">
    <property type="protein sequence ID" value="KAF7439431.1"/>
    <property type="molecule type" value="Genomic_DNA"/>
</dbReference>
<gene>
    <name evidence="1" type="ORF">H0235_001822</name>
</gene>
<dbReference type="Proteomes" id="UP000600918">
    <property type="component" value="Unassembled WGS sequence"/>
</dbReference>
<keyword evidence="2" id="KW-1185">Reference proteome</keyword>
<evidence type="ECO:0000313" key="2">
    <source>
        <dbReference type="Proteomes" id="UP000600918"/>
    </source>
</evidence>